<gene>
    <name evidence="5" type="ORF">IAB44_12860</name>
</gene>
<keyword evidence="3" id="KW-0732">Signal</keyword>
<dbReference type="EMBL" id="DVIQ01000079">
    <property type="protein sequence ID" value="HIS32414.1"/>
    <property type="molecule type" value="Genomic_DNA"/>
</dbReference>
<protein>
    <recommendedName>
        <fullName evidence="4">Transglutaminase-like domain-containing protein</fullName>
    </recommendedName>
</protein>
<reference evidence="5" key="2">
    <citation type="journal article" date="2021" name="PeerJ">
        <title>Extensive microbial diversity within the chicken gut microbiome revealed by metagenomics and culture.</title>
        <authorList>
            <person name="Gilroy R."/>
            <person name="Ravi A."/>
            <person name="Getino M."/>
            <person name="Pursley I."/>
            <person name="Horton D.L."/>
            <person name="Alikhan N.F."/>
            <person name="Baker D."/>
            <person name="Gharbi K."/>
            <person name="Hall N."/>
            <person name="Watson M."/>
            <person name="Adriaenssens E.M."/>
            <person name="Foster-Nyarko E."/>
            <person name="Jarju S."/>
            <person name="Secka A."/>
            <person name="Antonio M."/>
            <person name="Oren A."/>
            <person name="Chaudhuri R.R."/>
            <person name="La Ragione R."/>
            <person name="Hildebrand F."/>
            <person name="Pallen M.J."/>
        </authorList>
    </citation>
    <scope>NUCLEOTIDE SEQUENCE</scope>
    <source>
        <strain evidence="5">CHK190-19873</strain>
    </source>
</reference>
<dbReference type="SUPFAM" id="SSF54001">
    <property type="entry name" value="Cysteine proteinases"/>
    <property type="match status" value="1"/>
</dbReference>
<comment type="caution">
    <text evidence="5">The sequence shown here is derived from an EMBL/GenBank/DDBJ whole genome shotgun (WGS) entry which is preliminary data.</text>
</comment>
<evidence type="ECO:0000256" key="1">
    <source>
        <dbReference type="ARBA" id="ARBA00022737"/>
    </source>
</evidence>
<evidence type="ECO:0000256" key="3">
    <source>
        <dbReference type="SAM" id="SignalP"/>
    </source>
</evidence>
<dbReference type="InterPro" id="IPR018337">
    <property type="entry name" value="Cell_wall/Cho-bd_repeat"/>
</dbReference>
<reference evidence="5" key="1">
    <citation type="submission" date="2020-10" db="EMBL/GenBank/DDBJ databases">
        <authorList>
            <person name="Gilroy R."/>
        </authorList>
    </citation>
    <scope>NUCLEOTIDE SEQUENCE</scope>
    <source>
        <strain evidence="5">CHK190-19873</strain>
    </source>
</reference>
<dbReference type="InterPro" id="IPR002931">
    <property type="entry name" value="Transglutaminase-like"/>
</dbReference>
<evidence type="ECO:0000256" key="2">
    <source>
        <dbReference type="PROSITE-ProRule" id="PRU00591"/>
    </source>
</evidence>
<keyword evidence="1" id="KW-0677">Repeat</keyword>
<feature type="signal peptide" evidence="3">
    <location>
        <begin position="1"/>
        <end position="26"/>
    </location>
</feature>
<sequence>MKKKKFFLVAALFLMTASLSAAPVFAASKSAAESKTQKNIKRGWVTKKGYSYYYDRNGKMVKNRIVKIKGYYYSFDKKGRLQKNRSVSKNGYTYYANKQGRLITGWRTSKGYSYYYDRNRRMVKDRIVKIGGYYYSFDENGRMQKNRFIRKNGHIYFANKKGRFVTGWITINKKRFYFNKKGEAIPGIQTVNGKTYYFSKRGERLSGWRIIDGKKYYFHSKTGVMLKNRTVDGVVIDGNGTAPLTKEEQLDQLCADIVASITNDSMTGTQKLAACFRYMSSHSNFSYMTWRNFSYYKDWHVDYAYEMLTRRAGNCYNFACGFAYLAKACGYNPVLVRGRIHGTRDGAADGFTRHCWVTVNGLVYDPEGAYAEFAYVCGSGSYPLAHQIQGYDQL</sequence>
<evidence type="ECO:0000313" key="6">
    <source>
        <dbReference type="Proteomes" id="UP000823935"/>
    </source>
</evidence>
<accession>A0A9D1EV55</accession>
<dbReference type="Pfam" id="PF01473">
    <property type="entry name" value="Choline_bind_1"/>
    <property type="match status" value="1"/>
</dbReference>
<dbReference type="SUPFAM" id="SSF69360">
    <property type="entry name" value="Cell wall binding repeat"/>
    <property type="match status" value="1"/>
</dbReference>
<evidence type="ECO:0000259" key="4">
    <source>
        <dbReference type="Pfam" id="PF01841"/>
    </source>
</evidence>
<dbReference type="InterPro" id="IPR038765">
    <property type="entry name" value="Papain-like_cys_pep_sf"/>
</dbReference>
<dbReference type="AlphaFoldDB" id="A0A9D1EV55"/>
<dbReference type="Gene3D" id="2.10.270.10">
    <property type="entry name" value="Cholin Binding"/>
    <property type="match status" value="4"/>
</dbReference>
<feature type="repeat" description="Cell wall-binding" evidence="2">
    <location>
        <begin position="165"/>
        <end position="184"/>
    </location>
</feature>
<dbReference type="Proteomes" id="UP000823935">
    <property type="component" value="Unassembled WGS sequence"/>
</dbReference>
<name>A0A9D1EV55_9FIRM</name>
<proteinExistence type="predicted"/>
<feature type="chain" id="PRO_5039162235" description="Transglutaminase-like domain-containing protein" evidence="3">
    <location>
        <begin position="27"/>
        <end position="394"/>
    </location>
</feature>
<dbReference type="Pfam" id="PF19127">
    <property type="entry name" value="Choline_bind_3"/>
    <property type="match status" value="1"/>
</dbReference>
<dbReference type="Pfam" id="PF01841">
    <property type="entry name" value="Transglut_core"/>
    <property type="match status" value="1"/>
</dbReference>
<feature type="domain" description="Transglutaminase-like" evidence="4">
    <location>
        <begin position="257"/>
        <end position="359"/>
    </location>
</feature>
<evidence type="ECO:0000313" key="5">
    <source>
        <dbReference type="EMBL" id="HIS32414.1"/>
    </source>
</evidence>
<organism evidence="5 6">
    <name type="scientific">Candidatus Limivivens intestinipullorum</name>
    <dbReference type="NCBI Taxonomy" id="2840858"/>
    <lineage>
        <taxon>Bacteria</taxon>
        <taxon>Bacillati</taxon>
        <taxon>Bacillota</taxon>
        <taxon>Clostridia</taxon>
        <taxon>Lachnospirales</taxon>
        <taxon>Lachnospiraceae</taxon>
        <taxon>Lachnospiraceae incertae sedis</taxon>
        <taxon>Candidatus Limivivens</taxon>
    </lineage>
</organism>
<dbReference type="PROSITE" id="PS51170">
    <property type="entry name" value="CW"/>
    <property type="match status" value="1"/>
</dbReference>